<reference evidence="3 4" key="2">
    <citation type="submission" date="2009-02" db="EMBL/GenBank/DDBJ databases">
        <title>Draft genome sequence of Holdemania filiformis DSM 12042.</title>
        <authorList>
            <person name="Sudarsanam P."/>
            <person name="Ley R."/>
            <person name="Guruge J."/>
            <person name="Turnbaugh P.J."/>
            <person name="Mahowald M."/>
            <person name="Liep D."/>
            <person name="Gordon J."/>
        </authorList>
    </citation>
    <scope>NUCLEOTIDE SEQUENCE [LARGE SCALE GENOMIC DNA]</scope>
    <source>
        <strain evidence="3 4">DSM 12042</strain>
    </source>
</reference>
<dbReference type="SUPFAM" id="SSF63520">
    <property type="entry name" value="PTS-regulatory domain, PRD"/>
    <property type="match status" value="2"/>
</dbReference>
<dbReference type="PANTHER" id="PTHR30185">
    <property type="entry name" value="CRYPTIC BETA-GLUCOSIDE BGL OPERON ANTITERMINATOR"/>
    <property type="match status" value="1"/>
</dbReference>
<evidence type="ECO:0000259" key="2">
    <source>
        <dbReference type="PROSITE" id="PS51372"/>
    </source>
</evidence>
<feature type="domain" description="PRD" evidence="2">
    <location>
        <begin position="91"/>
        <end position="196"/>
    </location>
</feature>
<dbReference type="eggNOG" id="COG3711">
    <property type="taxonomic scope" value="Bacteria"/>
</dbReference>
<organism evidence="3 4">
    <name type="scientific">Holdemania filiformis DSM 12042</name>
    <dbReference type="NCBI Taxonomy" id="545696"/>
    <lineage>
        <taxon>Bacteria</taxon>
        <taxon>Bacillati</taxon>
        <taxon>Bacillota</taxon>
        <taxon>Erysipelotrichia</taxon>
        <taxon>Erysipelotrichales</taxon>
        <taxon>Erysipelotrichaceae</taxon>
        <taxon>Holdemania</taxon>
    </lineage>
</organism>
<dbReference type="InterPro" id="IPR011608">
    <property type="entry name" value="PRD"/>
</dbReference>
<dbReference type="HOGENOM" id="CLU_078802_0_0_9"/>
<reference evidence="3 4" key="1">
    <citation type="submission" date="2008-12" db="EMBL/GenBank/DDBJ databases">
        <authorList>
            <person name="Fulton L."/>
            <person name="Clifton S."/>
            <person name="Fulton B."/>
            <person name="Xu J."/>
            <person name="Minx P."/>
            <person name="Pepin K.H."/>
            <person name="Johnson M."/>
            <person name="Bhonagiri V."/>
            <person name="Nash W.E."/>
            <person name="Mardis E.R."/>
            <person name="Wilson R.K."/>
        </authorList>
    </citation>
    <scope>NUCLEOTIDE SEQUENCE [LARGE SCALE GENOMIC DNA]</scope>
    <source>
        <strain evidence="3 4">DSM 12042</strain>
    </source>
</reference>
<dbReference type="Pfam" id="PF00874">
    <property type="entry name" value="PRD"/>
    <property type="match status" value="2"/>
</dbReference>
<dbReference type="STRING" id="545696.HOLDEFILI_00044"/>
<dbReference type="PANTHER" id="PTHR30185:SF15">
    <property type="entry name" value="CRYPTIC BETA-GLUCOSIDE BGL OPERON ANTITERMINATOR"/>
    <property type="match status" value="1"/>
</dbReference>
<dbReference type="Pfam" id="PF03123">
    <property type="entry name" value="CAT_RBD"/>
    <property type="match status" value="1"/>
</dbReference>
<dbReference type="GO" id="GO:0003723">
    <property type="term" value="F:RNA binding"/>
    <property type="evidence" value="ECO:0007669"/>
    <property type="project" value="InterPro"/>
</dbReference>
<dbReference type="Gene3D" id="1.10.1790.10">
    <property type="entry name" value="PRD domain"/>
    <property type="match status" value="2"/>
</dbReference>
<feature type="domain" description="PRD" evidence="2">
    <location>
        <begin position="197"/>
        <end position="308"/>
    </location>
</feature>
<protein>
    <submittedName>
        <fullName evidence="3">PRD domain protein</fullName>
    </submittedName>
</protein>
<sequence length="311" mass="35755">MFFSGKEARGKDDAGQDSFELMLKDTLLVKRIINNNIVIAEDFKGHEVVAIGKGLGFRKQKYDVIHSREVMKTYVLVDGSARPQLLSLFEQVPFEIIELTQRIIDIAQEDLKMTFNVNLVVALADHIQFSVNQYKAGFDMPALVNEEVKRFYKDEYEVGKKAVRLINETLHIQLKREESTSIAFHLITAAEKRPNHDALRIMQGVSEIIKLVEQTLDLTLDEDSMAVSRFIIHLKFFMRSILFEQVRRSEGSLGSMLSQFSTGYEQASRCVDLISNYVLEHYAYSLTDEDRLYLMIHIVRLWDQQGGSHKA</sequence>
<dbReference type="Proteomes" id="UP000005950">
    <property type="component" value="Unassembled WGS sequence"/>
</dbReference>
<name>B9Y2L9_9FIRM</name>
<dbReference type="PROSITE" id="PS51372">
    <property type="entry name" value="PRD_2"/>
    <property type="match status" value="2"/>
</dbReference>
<evidence type="ECO:0000256" key="1">
    <source>
        <dbReference type="ARBA" id="ARBA00022737"/>
    </source>
</evidence>
<dbReference type="AlphaFoldDB" id="B9Y2L9"/>
<dbReference type="EMBL" id="ACCF01000002">
    <property type="protein sequence ID" value="EEF69781.1"/>
    <property type="molecule type" value="Genomic_DNA"/>
</dbReference>
<dbReference type="Gene3D" id="2.30.24.10">
    <property type="entry name" value="CAT RNA-binding domain"/>
    <property type="match status" value="1"/>
</dbReference>
<accession>B9Y2L9</accession>
<evidence type="ECO:0000313" key="4">
    <source>
        <dbReference type="Proteomes" id="UP000005950"/>
    </source>
</evidence>
<dbReference type="InterPro" id="IPR036650">
    <property type="entry name" value="CAT_RNA-bd_dom_sf"/>
</dbReference>
<dbReference type="SMART" id="SM01061">
    <property type="entry name" value="CAT_RBD"/>
    <property type="match status" value="1"/>
</dbReference>
<dbReference type="GO" id="GO:0006355">
    <property type="term" value="P:regulation of DNA-templated transcription"/>
    <property type="evidence" value="ECO:0007669"/>
    <property type="project" value="InterPro"/>
</dbReference>
<evidence type="ECO:0000313" key="3">
    <source>
        <dbReference type="EMBL" id="EEF69781.1"/>
    </source>
</evidence>
<dbReference type="InterPro" id="IPR004341">
    <property type="entry name" value="CAT_RNA-bd_dom"/>
</dbReference>
<dbReference type="InterPro" id="IPR050661">
    <property type="entry name" value="BglG_antiterminators"/>
</dbReference>
<proteinExistence type="predicted"/>
<comment type="caution">
    <text evidence="3">The sequence shown here is derived from an EMBL/GenBank/DDBJ whole genome shotgun (WGS) entry which is preliminary data.</text>
</comment>
<keyword evidence="1" id="KW-0677">Repeat</keyword>
<gene>
    <name evidence="3" type="ORF">HOLDEFILI_00044</name>
</gene>
<dbReference type="InterPro" id="IPR036634">
    <property type="entry name" value="PRD_sf"/>
</dbReference>
<dbReference type="SUPFAM" id="SSF50151">
    <property type="entry name" value="SacY-like RNA-binding domain"/>
    <property type="match status" value="1"/>
</dbReference>